<dbReference type="InterPro" id="IPR050261">
    <property type="entry name" value="FrsA_esterase"/>
</dbReference>
<organism evidence="3 4">
    <name type="scientific">Ustilago trichophora</name>
    <dbReference type="NCBI Taxonomy" id="86804"/>
    <lineage>
        <taxon>Eukaryota</taxon>
        <taxon>Fungi</taxon>
        <taxon>Dikarya</taxon>
        <taxon>Basidiomycota</taxon>
        <taxon>Ustilaginomycotina</taxon>
        <taxon>Ustilaginomycetes</taxon>
        <taxon>Ustilaginales</taxon>
        <taxon>Ustilaginaceae</taxon>
        <taxon>Ustilago</taxon>
    </lineage>
</organism>
<name>A0A5C3EHK7_9BASI</name>
<dbReference type="PANTHER" id="PTHR22946">
    <property type="entry name" value="DIENELACTONE HYDROLASE DOMAIN-CONTAINING PROTEIN-RELATED"/>
    <property type="match status" value="1"/>
</dbReference>
<protein>
    <submittedName>
        <fullName evidence="3">Related to hydrolases of the alpha/beta superfamily</fullName>
    </submittedName>
</protein>
<gene>
    <name evidence="3" type="ORF">UTRI_04687_B</name>
</gene>
<dbReference type="InterPro" id="IPR029058">
    <property type="entry name" value="AB_hydrolase_fold"/>
</dbReference>
<proteinExistence type="predicted"/>
<dbReference type="OrthoDB" id="2498029at2759"/>
<dbReference type="Proteomes" id="UP000324022">
    <property type="component" value="Unassembled WGS sequence"/>
</dbReference>
<evidence type="ECO:0000256" key="1">
    <source>
        <dbReference type="ARBA" id="ARBA00022801"/>
    </source>
</evidence>
<dbReference type="Pfam" id="PF12146">
    <property type="entry name" value="Hydrolase_4"/>
    <property type="match status" value="1"/>
</dbReference>
<accession>A0A5C3EHK7</accession>
<dbReference type="PANTHER" id="PTHR22946:SF9">
    <property type="entry name" value="POLYKETIDE TRANSFERASE AF380"/>
    <property type="match status" value="1"/>
</dbReference>
<evidence type="ECO:0000313" key="3">
    <source>
        <dbReference type="EMBL" id="SPO29565.1"/>
    </source>
</evidence>
<sequence>MTTKASTSAFRRQDVKFASGKDYCAAWLYQPTSPPLSSASSSTASKKYPAVILGHGLGAIKEMGLDRYASRFAELGIICLAFDYRHFGESGGQPRQLLDIQLQLQDWDAALDYVSKLENVDSNRIGIFGSSFGGGHVITVAAKDKRVKAAISQCPFTSGLHSSRTVGLLPLLKLGVLGIRDLLFSRGNNMIPVQLAGSPGDTALMNAPDVVKYRKLVPSHLQATYKDYVAARFALFIGLYNPGWKTASVHCPIFFAICGKDSVAPPRPSLAYAAKAPKATIKHYQQMGHFDIYSGEDFEVATKDYCDFLRSNL</sequence>
<dbReference type="SUPFAM" id="SSF53474">
    <property type="entry name" value="alpha/beta-Hydrolases"/>
    <property type="match status" value="1"/>
</dbReference>
<evidence type="ECO:0000259" key="2">
    <source>
        <dbReference type="Pfam" id="PF12146"/>
    </source>
</evidence>
<reference evidence="3 4" key="1">
    <citation type="submission" date="2018-03" db="EMBL/GenBank/DDBJ databases">
        <authorList>
            <person name="Guldener U."/>
        </authorList>
    </citation>
    <scope>NUCLEOTIDE SEQUENCE [LARGE SCALE GENOMIC DNA]</scope>
    <source>
        <strain evidence="3 4">NBRC100155</strain>
    </source>
</reference>
<evidence type="ECO:0000313" key="4">
    <source>
        <dbReference type="Proteomes" id="UP000324022"/>
    </source>
</evidence>
<keyword evidence="1 3" id="KW-0378">Hydrolase</keyword>
<dbReference type="EMBL" id="OOIN01000028">
    <property type="protein sequence ID" value="SPO29565.1"/>
    <property type="molecule type" value="Genomic_DNA"/>
</dbReference>
<keyword evidence="4" id="KW-1185">Reference proteome</keyword>
<dbReference type="AlphaFoldDB" id="A0A5C3EHK7"/>
<dbReference type="Gene3D" id="3.40.50.1820">
    <property type="entry name" value="alpha/beta hydrolase"/>
    <property type="match status" value="1"/>
</dbReference>
<dbReference type="InterPro" id="IPR022742">
    <property type="entry name" value="Hydrolase_4"/>
</dbReference>
<dbReference type="GO" id="GO:0016788">
    <property type="term" value="F:hydrolase activity, acting on ester bonds"/>
    <property type="evidence" value="ECO:0007669"/>
    <property type="project" value="UniProtKB-ARBA"/>
</dbReference>
<feature type="domain" description="Serine aminopeptidase S33" evidence="2">
    <location>
        <begin position="50"/>
        <end position="289"/>
    </location>
</feature>